<gene>
    <name evidence="1" type="ORF">GXW71_02805</name>
</gene>
<evidence type="ECO:0000313" key="2">
    <source>
        <dbReference type="Proteomes" id="UP001196870"/>
    </source>
</evidence>
<sequence>MSVLDRTIAHGFALRMASLGFARHHHRWNRRKGLRVQAVDLQLSSHNTHLGGRLTVNLGVGLRLRTGGWMRAEDCDGWVRIGLLCPDRQDRWYGYDPRDADSVAAALAAALGDIEAHALPWLDSWRAVDTGSAIPRLLLRLVGLRSRKPITDGFRHRR</sequence>
<comment type="caution">
    <text evidence="1">The sequence shown here is derived from an EMBL/GenBank/DDBJ whole genome shotgun (WGS) entry which is preliminary data.</text>
</comment>
<accession>A0ABS5ESK4</accession>
<dbReference type="RefSeq" id="WP_211850862.1">
    <property type="nucleotide sequence ID" value="NZ_JAAGBB010000002.1"/>
</dbReference>
<dbReference type="Pfam" id="PF14137">
    <property type="entry name" value="DUF4304"/>
    <property type="match status" value="1"/>
</dbReference>
<dbReference type="Proteomes" id="UP001196870">
    <property type="component" value="Unassembled WGS sequence"/>
</dbReference>
<dbReference type="InterPro" id="IPR025412">
    <property type="entry name" value="DUF4304"/>
</dbReference>
<evidence type="ECO:0000313" key="1">
    <source>
        <dbReference type="EMBL" id="MBR0663277.1"/>
    </source>
</evidence>
<name>A0ABS5ESK4_9PROT</name>
<dbReference type="EMBL" id="JAAGBB010000002">
    <property type="protein sequence ID" value="MBR0663277.1"/>
    <property type="molecule type" value="Genomic_DNA"/>
</dbReference>
<organism evidence="1 2">
    <name type="scientific">Plastoroseomonas hellenica</name>
    <dbReference type="NCBI Taxonomy" id="2687306"/>
    <lineage>
        <taxon>Bacteria</taxon>
        <taxon>Pseudomonadati</taxon>
        <taxon>Pseudomonadota</taxon>
        <taxon>Alphaproteobacteria</taxon>
        <taxon>Acetobacterales</taxon>
        <taxon>Acetobacteraceae</taxon>
        <taxon>Plastoroseomonas</taxon>
    </lineage>
</organism>
<protein>
    <submittedName>
        <fullName evidence="1">DUF4304 domain-containing protein</fullName>
    </submittedName>
</protein>
<proteinExistence type="predicted"/>
<reference evidence="2" key="1">
    <citation type="journal article" date="2021" name="Syst. Appl. Microbiol.">
        <title>Roseomonas hellenica sp. nov., isolated from roots of wild-growing Alkanna tinctoria.</title>
        <authorList>
            <person name="Rat A."/>
            <person name="Naranjo H.D."/>
            <person name="Lebbe L."/>
            <person name="Cnockaert M."/>
            <person name="Krigas N."/>
            <person name="Grigoriadou K."/>
            <person name="Maloupa E."/>
            <person name="Willems A."/>
        </authorList>
    </citation>
    <scope>NUCLEOTIDE SEQUENCE [LARGE SCALE GENOMIC DNA]</scope>
    <source>
        <strain evidence="2">LMG 31523</strain>
    </source>
</reference>
<keyword evidence="2" id="KW-1185">Reference proteome</keyword>